<dbReference type="InterPro" id="IPR046335">
    <property type="entry name" value="LacI/GalR-like_sensor"/>
</dbReference>
<dbReference type="CDD" id="cd01392">
    <property type="entry name" value="HTH_LacI"/>
    <property type="match status" value="1"/>
</dbReference>
<keyword evidence="2" id="KW-0238">DNA-binding</keyword>
<evidence type="ECO:0000313" key="5">
    <source>
        <dbReference type="EMBL" id="CUX66081.1"/>
    </source>
</evidence>
<dbReference type="Pfam" id="PF00356">
    <property type="entry name" value="LacI"/>
    <property type="match status" value="1"/>
</dbReference>
<dbReference type="RefSeq" id="WP_080867680.1">
    <property type="nucleotide sequence ID" value="NZ_LT009732.1"/>
</dbReference>
<dbReference type="AlphaFoldDB" id="A0A1S7SBM0"/>
<name>A0A1S7SBM0_AGRTU</name>
<evidence type="ECO:0000256" key="1">
    <source>
        <dbReference type="ARBA" id="ARBA00023015"/>
    </source>
</evidence>
<organism evidence="5 6">
    <name type="scientific">Agrobacterium tumefaciens str. Kerr 14</name>
    <dbReference type="NCBI Taxonomy" id="1183424"/>
    <lineage>
        <taxon>Bacteria</taxon>
        <taxon>Pseudomonadati</taxon>
        <taxon>Pseudomonadota</taxon>
        <taxon>Alphaproteobacteria</taxon>
        <taxon>Hyphomicrobiales</taxon>
        <taxon>Rhizobiaceae</taxon>
        <taxon>Rhizobium/Agrobacterium group</taxon>
        <taxon>Agrobacterium</taxon>
        <taxon>Agrobacterium tumefaciens complex</taxon>
    </lineage>
</organism>
<gene>
    <name evidence="5" type="ORF">AGR4C_pa60064</name>
</gene>
<dbReference type="InterPro" id="IPR000843">
    <property type="entry name" value="HTH_LacI"/>
</dbReference>
<dbReference type="PANTHER" id="PTHR30146">
    <property type="entry name" value="LACI-RELATED TRANSCRIPTIONAL REPRESSOR"/>
    <property type="match status" value="1"/>
</dbReference>
<dbReference type="SUPFAM" id="SSF53822">
    <property type="entry name" value="Periplasmic binding protein-like I"/>
    <property type="match status" value="1"/>
</dbReference>
<keyword evidence="3" id="KW-0804">Transcription</keyword>
<reference evidence="5 6" key="1">
    <citation type="submission" date="2016-01" db="EMBL/GenBank/DDBJ databases">
        <authorList>
            <person name="Oliw E.H."/>
        </authorList>
    </citation>
    <scope>NUCLEOTIDE SEQUENCE [LARGE SCALE GENOMIC DNA]</scope>
    <source>
        <strain evidence="5 6">Kerr 14</strain>
    </source>
</reference>
<proteinExistence type="predicted"/>
<dbReference type="SUPFAM" id="SSF47413">
    <property type="entry name" value="lambda repressor-like DNA-binding domains"/>
    <property type="match status" value="1"/>
</dbReference>
<evidence type="ECO:0000256" key="2">
    <source>
        <dbReference type="ARBA" id="ARBA00023125"/>
    </source>
</evidence>
<dbReference type="Gene3D" id="3.40.50.2300">
    <property type="match status" value="2"/>
</dbReference>
<accession>A0A1S7SBM0</accession>
<protein>
    <submittedName>
        <fullName evidence="5">Putative transcriptional regulator PurR</fullName>
    </submittedName>
</protein>
<dbReference type="Pfam" id="PF13377">
    <property type="entry name" value="Peripla_BP_3"/>
    <property type="match status" value="1"/>
</dbReference>
<dbReference type="Proteomes" id="UP000191897">
    <property type="component" value="Unassembled WGS sequence"/>
</dbReference>
<dbReference type="PROSITE" id="PS50932">
    <property type="entry name" value="HTH_LACI_2"/>
    <property type="match status" value="1"/>
</dbReference>
<dbReference type="GO" id="GO:0003700">
    <property type="term" value="F:DNA-binding transcription factor activity"/>
    <property type="evidence" value="ECO:0007669"/>
    <property type="project" value="TreeGrafter"/>
</dbReference>
<dbReference type="PANTHER" id="PTHR30146:SF109">
    <property type="entry name" value="HTH-TYPE TRANSCRIPTIONAL REGULATOR GALS"/>
    <property type="match status" value="1"/>
</dbReference>
<dbReference type="InterPro" id="IPR028082">
    <property type="entry name" value="Peripla_BP_I"/>
</dbReference>
<dbReference type="EMBL" id="FBWC01000037">
    <property type="protein sequence ID" value="CUX66081.1"/>
    <property type="molecule type" value="Genomic_DNA"/>
</dbReference>
<dbReference type="SMART" id="SM00354">
    <property type="entry name" value="HTH_LACI"/>
    <property type="match status" value="1"/>
</dbReference>
<evidence type="ECO:0000313" key="6">
    <source>
        <dbReference type="Proteomes" id="UP000191897"/>
    </source>
</evidence>
<dbReference type="Gene3D" id="1.10.260.40">
    <property type="entry name" value="lambda repressor-like DNA-binding domains"/>
    <property type="match status" value="1"/>
</dbReference>
<dbReference type="CDD" id="cd06278">
    <property type="entry name" value="PBP1_LacI-like"/>
    <property type="match status" value="1"/>
</dbReference>
<evidence type="ECO:0000256" key="3">
    <source>
        <dbReference type="ARBA" id="ARBA00023163"/>
    </source>
</evidence>
<keyword evidence="1" id="KW-0805">Transcription regulation</keyword>
<feature type="domain" description="HTH lacI-type" evidence="4">
    <location>
        <begin position="3"/>
        <end position="59"/>
    </location>
</feature>
<dbReference type="GO" id="GO:0000976">
    <property type="term" value="F:transcription cis-regulatory region binding"/>
    <property type="evidence" value="ECO:0007669"/>
    <property type="project" value="TreeGrafter"/>
</dbReference>
<evidence type="ECO:0000259" key="4">
    <source>
        <dbReference type="PROSITE" id="PS50932"/>
    </source>
</evidence>
<sequence length="326" mass="35251">MKPTAKQVAHAAGVSIAAVSRAFTPGAPIDPAKRQAILAIAEEIGYISPARRTAEVLAAGTVTLVAGDLLNPFYPTVLDSLARQLQSSGRQLLVYALAGSESVDSATDRILAARPSAIIVTSAYLTSTMARACRQHQIKVVLLNRIQRDMRTNAVACDNYQGGRDIARLLLDRGCRKIGFIGGIANTSTHAERARGFRDVLHEAGHSVQAQVHGNFNYQNGYQAGMTLLSSVDRPDAIFCCNDIMALAVIDAARECRLRIPDDVAIVGFDDIPMASWNSYRLTTIRQPVERMVQEALRLIDDPNIKPSDAGVTRLLAGEFVVRETA</sequence>
<dbReference type="InterPro" id="IPR010982">
    <property type="entry name" value="Lambda_DNA-bd_dom_sf"/>
</dbReference>